<evidence type="ECO:0000259" key="1">
    <source>
        <dbReference type="Pfam" id="PF12215"/>
    </source>
</evidence>
<evidence type="ECO:0000313" key="3">
    <source>
        <dbReference type="Proteomes" id="UP001386955"/>
    </source>
</evidence>
<gene>
    <name evidence="2" type="ORF">VNO78_34677</name>
</gene>
<dbReference type="InterPro" id="IPR024462">
    <property type="entry name" value="GH116_N"/>
</dbReference>
<dbReference type="PANTHER" id="PTHR12654">
    <property type="entry name" value="BILE ACID BETA-GLUCOSIDASE-RELATED"/>
    <property type="match status" value="1"/>
</dbReference>
<sequence length="196" mass="21703">MVEEGNSNSSNESDGLRAPCEVKIIYCHISLFDSVFLSPYTGRMVENGFVEEDDITAKSSINKVDPGKPAGLTWQRKLNNDGNGSSVISLSLKEMIHLAPIGYRLWRHCQEEAAKGRRGMIDPFAKRQVTFCHGVPLGGIGAGSIGRSFRGEFQRWQLFPVICEGKPVLANQFSVIYKNPDNNGMSLKFWVGCLSM</sequence>
<comment type="caution">
    <text evidence="2">The sequence shown here is derived from an EMBL/GenBank/DDBJ whole genome shotgun (WGS) entry which is preliminary data.</text>
</comment>
<organism evidence="2 3">
    <name type="scientific">Psophocarpus tetragonolobus</name>
    <name type="common">Winged bean</name>
    <name type="synonym">Dolichos tetragonolobus</name>
    <dbReference type="NCBI Taxonomy" id="3891"/>
    <lineage>
        <taxon>Eukaryota</taxon>
        <taxon>Viridiplantae</taxon>
        <taxon>Streptophyta</taxon>
        <taxon>Embryophyta</taxon>
        <taxon>Tracheophyta</taxon>
        <taxon>Spermatophyta</taxon>
        <taxon>Magnoliopsida</taxon>
        <taxon>eudicotyledons</taxon>
        <taxon>Gunneridae</taxon>
        <taxon>Pentapetalae</taxon>
        <taxon>rosids</taxon>
        <taxon>fabids</taxon>
        <taxon>Fabales</taxon>
        <taxon>Fabaceae</taxon>
        <taxon>Papilionoideae</taxon>
        <taxon>50 kb inversion clade</taxon>
        <taxon>NPAAA clade</taxon>
        <taxon>indigoferoid/millettioid clade</taxon>
        <taxon>Phaseoleae</taxon>
        <taxon>Psophocarpus</taxon>
    </lineage>
</organism>
<dbReference type="InterPro" id="IPR052566">
    <property type="entry name" value="Non-lysos_glucosylceramidase"/>
</dbReference>
<feature type="domain" description="Glycosyl-hydrolase family 116 N-terminal" evidence="1">
    <location>
        <begin position="134"/>
        <end position="182"/>
    </location>
</feature>
<accession>A0AAN9NP83</accession>
<evidence type="ECO:0000313" key="2">
    <source>
        <dbReference type="EMBL" id="KAK7376392.1"/>
    </source>
</evidence>
<dbReference type="Pfam" id="PF12215">
    <property type="entry name" value="Glyco_hydr_116N"/>
    <property type="match status" value="1"/>
</dbReference>
<dbReference type="GO" id="GO:0008422">
    <property type="term" value="F:beta-glucosidase activity"/>
    <property type="evidence" value="ECO:0007669"/>
    <property type="project" value="TreeGrafter"/>
</dbReference>
<dbReference type="AlphaFoldDB" id="A0AAN9NP83"/>
<dbReference type="PANTHER" id="PTHR12654:SF3">
    <property type="entry name" value="NON-LYSOSOMAL GLUCOSYLCERAMIDASE"/>
    <property type="match status" value="1"/>
</dbReference>
<dbReference type="EMBL" id="JAYMYS010000026">
    <property type="protein sequence ID" value="KAK7376392.1"/>
    <property type="molecule type" value="Genomic_DNA"/>
</dbReference>
<keyword evidence="3" id="KW-1185">Reference proteome</keyword>
<reference evidence="2 3" key="1">
    <citation type="submission" date="2024-01" db="EMBL/GenBank/DDBJ databases">
        <title>The genomes of 5 underutilized Papilionoideae crops provide insights into root nodulation and disease resistanc.</title>
        <authorList>
            <person name="Jiang F."/>
        </authorList>
    </citation>
    <scope>NUCLEOTIDE SEQUENCE [LARGE SCALE GENOMIC DNA]</scope>
    <source>
        <strain evidence="2">DUOXIRENSHENG_FW03</strain>
        <tissue evidence="2">Leaves</tissue>
    </source>
</reference>
<proteinExistence type="predicted"/>
<protein>
    <recommendedName>
        <fullName evidence="1">Glycosyl-hydrolase family 116 N-terminal domain-containing protein</fullName>
    </recommendedName>
</protein>
<name>A0AAN9NP83_PSOTE</name>
<dbReference type="Proteomes" id="UP001386955">
    <property type="component" value="Unassembled WGS sequence"/>
</dbReference>